<dbReference type="EMBL" id="PNCJ01000030">
    <property type="protein sequence ID" value="TMP34226.1"/>
    <property type="molecule type" value="Genomic_DNA"/>
</dbReference>
<organism evidence="5 6">
    <name type="scientific">Pseudoalteromonas rubra</name>
    <dbReference type="NCBI Taxonomy" id="43658"/>
    <lineage>
        <taxon>Bacteria</taxon>
        <taxon>Pseudomonadati</taxon>
        <taxon>Pseudomonadota</taxon>
        <taxon>Gammaproteobacteria</taxon>
        <taxon>Alteromonadales</taxon>
        <taxon>Pseudoalteromonadaceae</taxon>
        <taxon>Pseudoalteromonas</taxon>
    </lineage>
</organism>
<dbReference type="RefSeq" id="WP_138546119.1">
    <property type="nucleotide sequence ID" value="NZ_PNCJ01000030.1"/>
</dbReference>
<dbReference type="PANTHER" id="PTHR11373:SF40">
    <property type="entry name" value="DEOXYGUANOSINETRIPHOSPHATE TRIPHOSPHOHYDROLASE-LIKE PROTEIN 2"/>
    <property type="match status" value="1"/>
</dbReference>
<accession>A0A5S3WWZ9</accession>
<evidence type="ECO:0000259" key="4">
    <source>
        <dbReference type="PROSITE" id="PS51831"/>
    </source>
</evidence>
<name>A0A5S3WWZ9_9GAMM</name>
<dbReference type="OrthoDB" id="9803619at2"/>
<dbReference type="CDD" id="cd00077">
    <property type="entry name" value="HDc"/>
    <property type="match status" value="1"/>
</dbReference>
<gene>
    <name evidence="5" type="ORF">CWB98_18225</name>
</gene>
<proteinExistence type="inferred from homology"/>
<dbReference type="PROSITE" id="PS51831">
    <property type="entry name" value="HD"/>
    <property type="match status" value="1"/>
</dbReference>
<dbReference type="Gene3D" id="1.10.3210.10">
    <property type="entry name" value="Hypothetical protein af1432"/>
    <property type="match status" value="1"/>
</dbReference>
<dbReference type="AlphaFoldDB" id="A0A5S3WWZ9"/>
<dbReference type="NCBIfam" id="NF003701">
    <property type="entry name" value="PRK05318.1"/>
    <property type="match status" value="1"/>
</dbReference>
<reference evidence="6" key="2">
    <citation type="submission" date="2019-06" db="EMBL/GenBank/DDBJ databases">
        <title>Co-occurence of chitin degradation, pigmentation and bioactivity in marine Pseudoalteromonas.</title>
        <authorList>
            <person name="Sonnenschein E.C."/>
            <person name="Bech P.K."/>
        </authorList>
    </citation>
    <scope>NUCLEOTIDE SEQUENCE [LARGE SCALE GENOMIC DNA]</scope>
    <source>
        <strain evidence="6">S2599</strain>
    </source>
</reference>
<dbReference type="SUPFAM" id="SSF109604">
    <property type="entry name" value="HD-domain/PDEase-like"/>
    <property type="match status" value="1"/>
</dbReference>
<evidence type="ECO:0000256" key="2">
    <source>
        <dbReference type="HAMAP-Rule" id="MF_01212"/>
    </source>
</evidence>
<dbReference type="PANTHER" id="PTHR11373">
    <property type="entry name" value="DEOXYNUCLEOSIDE TRIPHOSPHATE TRIPHOSPHOHYDROLASE"/>
    <property type="match status" value="1"/>
</dbReference>
<protein>
    <recommendedName>
        <fullName evidence="2">Deoxyguanosinetriphosphate triphosphohydrolase-like protein</fullName>
    </recommendedName>
</protein>
<dbReference type="HAMAP" id="MF_01212">
    <property type="entry name" value="dGTPase_type2"/>
    <property type="match status" value="1"/>
</dbReference>
<comment type="similarity">
    <text evidence="2">Belongs to the dGTPase family. Type 2 subfamily.</text>
</comment>
<dbReference type="InterPro" id="IPR006674">
    <property type="entry name" value="HD_domain"/>
</dbReference>
<dbReference type="InterPro" id="IPR023023">
    <property type="entry name" value="dNTPase_2"/>
</dbReference>
<dbReference type="Pfam" id="PF13286">
    <property type="entry name" value="HD_assoc"/>
    <property type="match status" value="1"/>
</dbReference>
<dbReference type="InterPro" id="IPR003607">
    <property type="entry name" value="HD/PDEase_dom"/>
</dbReference>
<dbReference type="Proteomes" id="UP000306719">
    <property type="component" value="Unassembled WGS sequence"/>
</dbReference>
<feature type="compositionally biased region" description="Basic and acidic residues" evidence="3">
    <location>
        <begin position="1"/>
        <end position="13"/>
    </location>
</feature>
<reference evidence="5 6" key="1">
    <citation type="submission" date="2018-01" db="EMBL/GenBank/DDBJ databases">
        <authorList>
            <person name="Paulsen S."/>
            <person name="Gram L.K."/>
        </authorList>
    </citation>
    <scope>NUCLEOTIDE SEQUENCE [LARGE SCALE GENOMIC DNA]</scope>
    <source>
        <strain evidence="5 6">S2599</strain>
    </source>
</reference>
<evidence type="ECO:0000313" key="5">
    <source>
        <dbReference type="EMBL" id="TMP34226.1"/>
    </source>
</evidence>
<sequence length="435" mass="50005">MWDDRRRYLDGYKPKPFNSDTGDSEAQRDRARLIHSSAFRRLQSKTQVLGIGESDFYRTRLTHSLEVAQIGSGICENLRERYSSEKEFLDWIPTLSQIEAICLAHDIGHPPFGHGGEVALNFYMHELGGFEGNGQTLRIVSQLGEYSPDRGLDLTRRTMLGLLKYPVLHNEVASYDNACSCRTKINIDAYKPPKCIHDDDDEILRWILDGIPRNDVSEFRSRKKKDGKLKSKYKAFDTSIMELADDISYGVHDLEDALALRLVTEREWNNEVIDKLSGNNAISDDIAFYTKKLFSDSNKERKHAISKLIGYFIPEITIKNQKKFETPLLDLQAVMSDDASKTLEVLKDFVFKHVIKRPEVQTLEYKGQQMVLSLFEVLQDNPKRLLPLSTYEKYSESPNPKRVISDYISGMTDSYATKLYHKLFSPDMGSIFDRM</sequence>
<dbReference type="NCBIfam" id="NF041026">
    <property type="entry name" value="antiphage_dGTPase"/>
    <property type="match status" value="1"/>
</dbReference>
<keyword evidence="1 2" id="KW-0378">Hydrolase</keyword>
<feature type="domain" description="HD" evidence="4">
    <location>
        <begin position="60"/>
        <end position="250"/>
    </location>
</feature>
<dbReference type="GO" id="GO:0008832">
    <property type="term" value="F:dGTPase activity"/>
    <property type="evidence" value="ECO:0007669"/>
    <property type="project" value="TreeGrafter"/>
</dbReference>
<comment type="caution">
    <text evidence="5">The sequence shown here is derived from an EMBL/GenBank/DDBJ whole genome shotgun (WGS) entry which is preliminary data.</text>
</comment>
<dbReference type="InterPro" id="IPR026875">
    <property type="entry name" value="PHydrolase_assoc_dom"/>
</dbReference>
<evidence type="ECO:0000313" key="6">
    <source>
        <dbReference type="Proteomes" id="UP000306719"/>
    </source>
</evidence>
<evidence type="ECO:0000256" key="1">
    <source>
        <dbReference type="ARBA" id="ARBA00022801"/>
    </source>
</evidence>
<dbReference type="InterPro" id="IPR050135">
    <property type="entry name" value="dGTPase-like"/>
</dbReference>
<evidence type="ECO:0000256" key="3">
    <source>
        <dbReference type="SAM" id="MobiDB-lite"/>
    </source>
</evidence>
<dbReference type="NCBIfam" id="TIGR01353">
    <property type="entry name" value="dGTP_triPase"/>
    <property type="match status" value="1"/>
</dbReference>
<dbReference type="Pfam" id="PF01966">
    <property type="entry name" value="HD"/>
    <property type="match status" value="1"/>
</dbReference>
<feature type="region of interest" description="Disordered" evidence="3">
    <location>
        <begin position="1"/>
        <end position="26"/>
    </location>
</feature>
<dbReference type="InterPro" id="IPR006261">
    <property type="entry name" value="dGTPase"/>
</dbReference>
<dbReference type="GO" id="GO:0006203">
    <property type="term" value="P:dGTP catabolic process"/>
    <property type="evidence" value="ECO:0007669"/>
    <property type="project" value="TreeGrafter"/>
</dbReference>
<dbReference type="SMART" id="SM00471">
    <property type="entry name" value="HDc"/>
    <property type="match status" value="1"/>
</dbReference>